<name>A0A6M3XX15_9ZZZZ</name>
<dbReference type="AlphaFoldDB" id="A0A6M3XX15"/>
<protein>
    <submittedName>
        <fullName evidence="1">Uncharacterized protein</fullName>
    </submittedName>
</protein>
<organism evidence="1">
    <name type="scientific">viral metagenome</name>
    <dbReference type="NCBI Taxonomy" id="1070528"/>
    <lineage>
        <taxon>unclassified sequences</taxon>
        <taxon>metagenomes</taxon>
        <taxon>organismal metagenomes</taxon>
    </lineage>
</organism>
<accession>A0A6M3XX15</accession>
<sequence>MAENTIYQSDERRVILLRLMLQSPAYRTLPTVTAYRVLSEFMLKRSVQEMKDGREKRGSYWKVTNDGKIVFTYLEAERLGISAYAFRDAIDALLERGFIRITKTGEGKHRRCTFYGIADGWRTWKPGVTVNKRKKRKAQIGFQAADV</sequence>
<gene>
    <name evidence="1" type="ORF">TM448B03246_0003</name>
</gene>
<dbReference type="EMBL" id="MT145002">
    <property type="protein sequence ID" value="QJI02437.1"/>
    <property type="molecule type" value="Genomic_DNA"/>
</dbReference>
<proteinExistence type="predicted"/>
<reference evidence="1" key="1">
    <citation type="submission" date="2020-03" db="EMBL/GenBank/DDBJ databases">
        <title>The deep terrestrial virosphere.</title>
        <authorList>
            <person name="Holmfeldt K."/>
            <person name="Nilsson E."/>
            <person name="Simone D."/>
            <person name="Lopez-Fernandez M."/>
            <person name="Wu X."/>
            <person name="de Brujin I."/>
            <person name="Lundin D."/>
            <person name="Andersson A."/>
            <person name="Bertilsson S."/>
            <person name="Dopson M."/>
        </authorList>
    </citation>
    <scope>NUCLEOTIDE SEQUENCE</scope>
    <source>
        <strain evidence="1">TM448B03246</strain>
    </source>
</reference>
<evidence type="ECO:0000313" key="1">
    <source>
        <dbReference type="EMBL" id="QJI02437.1"/>
    </source>
</evidence>